<comment type="caution">
    <text evidence="2">The sequence shown here is derived from an EMBL/GenBank/DDBJ whole genome shotgun (WGS) entry which is preliminary data.</text>
</comment>
<dbReference type="PANTHER" id="PTHR31900">
    <property type="entry name" value="F-BOX/RNI SUPERFAMILY PROTEIN-RELATED"/>
    <property type="match status" value="1"/>
</dbReference>
<evidence type="ECO:0000313" key="2">
    <source>
        <dbReference type="EMBL" id="KAJ7967658.1"/>
    </source>
</evidence>
<keyword evidence="3" id="KW-1185">Reference proteome</keyword>
<dbReference type="Proteomes" id="UP001163823">
    <property type="component" value="Chromosome 5"/>
</dbReference>
<accession>A0AAD7M0E9</accession>
<dbReference type="EMBL" id="JARAOO010000005">
    <property type="protein sequence ID" value="KAJ7967658.1"/>
    <property type="molecule type" value="Genomic_DNA"/>
</dbReference>
<dbReference type="InterPro" id="IPR055411">
    <property type="entry name" value="LRR_FXL15/At3g58940/PEG3-like"/>
</dbReference>
<feature type="domain" description="F-box/LRR-repeat protein 15/At3g58940/PEG3-like LRR" evidence="1">
    <location>
        <begin position="32"/>
        <end position="128"/>
    </location>
</feature>
<dbReference type="Pfam" id="PF24758">
    <property type="entry name" value="LRR_At5g56370"/>
    <property type="match status" value="1"/>
</dbReference>
<dbReference type="InterPro" id="IPR050232">
    <property type="entry name" value="FBL13/AtMIF1-like"/>
</dbReference>
<organism evidence="2 3">
    <name type="scientific">Quillaja saponaria</name>
    <name type="common">Soap bark tree</name>
    <dbReference type="NCBI Taxonomy" id="32244"/>
    <lineage>
        <taxon>Eukaryota</taxon>
        <taxon>Viridiplantae</taxon>
        <taxon>Streptophyta</taxon>
        <taxon>Embryophyta</taxon>
        <taxon>Tracheophyta</taxon>
        <taxon>Spermatophyta</taxon>
        <taxon>Magnoliopsida</taxon>
        <taxon>eudicotyledons</taxon>
        <taxon>Gunneridae</taxon>
        <taxon>Pentapetalae</taxon>
        <taxon>rosids</taxon>
        <taxon>fabids</taxon>
        <taxon>Fabales</taxon>
        <taxon>Quillajaceae</taxon>
        <taxon>Quillaja</taxon>
    </lineage>
</organism>
<evidence type="ECO:0000313" key="3">
    <source>
        <dbReference type="Proteomes" id="UP001163823"/>
    </source>
</evidence>
<protein>
    <submittedName>
        <fullName evidence="2">F-box protein</fullName>
    </submittedName>
</protein>
<dbReference type="PANTHER" id="PTHR31900:SF30">
    <property type="entry name" value="SUPERFAMILY PROTEIN, PUTATIVE-RELATED"/>
    <property type="match status" value="1"/>
</dbReference>
<gene>
    <name evidence="2" type="ORF">O6P43_011891</name>
</gene>
<reference evidence="2" key="1">
    <citation type="journal article" date="2023" name="Science">
        <title>Elucidation of the pathway for biosynthesis of saponin adjuvants from the soapbark tree.</title>
        <authorList>
            <person name="Reed J."/>
            <person name="Orme A."/>
            <person name="El-Demerdash A."/>
            <person name="Owen C."/>
            <person name="Martin L.B.B."/>
            <person name="Misra R.C."/>
            <person name="Kikuchi S."/>
            <person name="Rejzek M."/>
            <person name="Martin A.C."/>
            <person name="Harkess A."/>
            <person name="Leebens-Mack J."/>
            <person name="Louveau T."/>
            <person name="Stephenson M.J."/>
            <person name="Osbourn A."/>
        </authorList>
    </citation>
    <scope>NUCLEOTIDE SEQUENCE</scope>
    <source>
        <strain evidence="2">S10</strain>
    </source>
</reference>
<evidence type="ECO:0000259" key="1">
    <source>
        <dbReference type="Pfam" id="PF24758"/>
    </source>
</evidence>
<dbReference type="KEGG" id="qsa:O6P43_011891"/>
<proteinExistence type="predicted"/>
<sequence length="138" mass="15467">MSFIKRALVLCSSSAIDKFSLKCNVLGDSSPVKSWITAVVRRNVHCCSIMLDEIPDSFSLPYSLSTSATMNELFLEMQCVLSLPPKINFSSLEILTLQDVTFVESHSTQLIFSSCSVLRELFLDECNWVNPKVMTLPH</sequence>
<name>A0AAD7M0E9_QUISA</name>
<dbReference type="AlphaFoldDB" id="A0AAD7M0E9"/>